<dbReference type="EMBL" id="KV460233">
    <property type="protein sequence ID" value="OBT95757.1"/>
    <property type="molecule type" value="Genomic_DNA"/>
</dbReference>
<keyword evidence="2" id="KW-1185">Reference proteome</keyword>
<dbReference type="STRING" id="342668.A0A1B8GIS3"/>
<evidence type="ECO:0000313" key="1">
    <source>
        <dbReference type="EMBL" id="OBT95757.1"/>
    </source>
</evidence>
<dbReference type="AlphaFoldDB" id="A0A1B8GIS3"/>
<dbReference type="OrthoDB" id="4424523at2759"/>
<gene>
    <name evidence="1" type="ORF">VE01_06489</name>
</gene>
<proteinExistence type="predicted"/>
<organism evidence="1 2">
    <name type="scientific">Pseudogymnoascus verrucosus</name>
    <dbReference type="NCBI Taxonomy" id="342668"/>
    <lineage>
        <taxon>Eukaryota</taxon>
        <taxon>Fungi</taxon>
        <taxon>Dikarya</taxon>
        <taxon>Ascomycota</taxon>
        <taxon>Pezizomycotina</taxon>
        <taxon>Leotiomycetes</taxon>
        <taxon>Thelebolales</taxon>
        <taxon>Thelebolaceae</taxon>
        <taxon>Pseudogymnoascus</taxon>
    </lineage>
</organism>
<sequence>MSNTPPWIQKTSFNCAENIESYLQEDGHRTWGFVIYRCTYVSDVDWNKFMELLRRHIRRSFEFYNRLDIMDSLSLTIIQDQSIFDDASTSFVREHFKQWAATAPEEEQGEGIGPGLSQRYRYCIQVDDYALESIMEDENDGYVNLIKREWDPQSQGDRGPVEDPIEDCTLHDVGWMMVDYRDVMVGFHYQLRGYNNWYQEYRRPPKVAHG</sequence>
<name>A0A1B8GIS3_9PEZI</name>
<dbReference type="Proteomes" id="UP000091956">
    <property type="component" value="Unassembled WGS sequence"/>
</dbReference>
<evidence type="ECO:0000313" key="2">
    <source>
        <dbReference type="Proteomes" id="UP000091956"/>
    </source>
</evidence>
<accession>A0A1B8GIS3</accession>
<reference evidence="2" key="2">
    <citation type="journal article" date="2018" name="Nat. Commun.">
        <title>Extreme sensitivity to ultraviolet light in the fungal pathogen causing white-nose syndrome of bats.</title>
        <authorList>
            <person name="Palmer J.M."/>
            <person name="Drees K.P."/>
            <person name="Foster J.T."/>
            <person name="Lindner D.L."/>
        </authorList>
    </citation>
    <scope>NUCLEOTIDE SEQUENCE [LARGE SCALE GENOMIC DNA]</scope>
    <source>
        <strain evidence="2">UAMH 10579</strain>
    </source>
</reference>
<dbReference type="RefSeq" id="XP_018129490.1">
    <property type="nucleotide sequence ID" value="XM_018275935.1"/>
</dbReference>
<reference evidence="1 2" key="1">
    <citation type="submission" date="2016-03" db="EMBL/GenBank/DDBJ databases">
        <title>Comparative genomics of Pseudogymnoascus destructans, the fungus causing white-nose syndrome of bats.</title>
        <authorList>
            <person name="Palmer J.M."/>
            <person name="Drees K.P."/>
            <person name="Foster J.T."/>
            <person name="Lindner D.L."/>
        </authorList>
    </citation>
    <scope>NUCLEOTIDE SEQUENCE [LARGE SCALE GENOMIC DNA]</scope>
    <source>
        <strain evidence="1 2">UAMH 10579</strain>
    </source>
</reference>
<dbReference type="GeneID" id="28839875"/>
<protein>
    <submittedName>
        <fullName evidence="1">Uncharacterized protein</fullName>
    </submittedName>
</protein>